<gene>
    <name evidence="6" type="ORF">JTY93_19395</name>
</gene>
<accession>A0ABX7JST3</accession>
<evidence type="ECO:0000256" key="5">
    <source>
        <dbReference type="SAM" id="MobiDB-lite"/>
    </source>
</evidence>
<evidence type="ECO:0000256" key="1">
    <source>
        <dbReference type="ARBA" id="ARBA00008857"/>
    </source>
</evidence>
<keyword evidence="2" id="KW-0229">DNA integration</keyword>
<name>A0ABX7JST3_9PSED</name>
<keyword evidence="7" id="KW-1185">Reference proteome</keyword>
<dbReference type="InterPro" id="IPR011010">
    <property type="entry name" value="DNA_brk_join_enz"/>
</dbReference>
<dbReference type="InterPro" id="IPR050808">
    <property type="entry name" value="Phage_Integrase"/>
</dbReference>
<dbReference type="RefSeq" id="WP_205477938.1">
    <property type="nucleotide sequence ID" value="NZ_CP070506.1"/>
</dbReference>
<feature type="region of interest" description="Disordered" evidence="5">
    <location>
        <begin position="188"/>
        <end position="208"/>
    </location>
</feature>
<sequence length="478" mass="53067">MAGNSQDKRVNDQRLRGLGDGGTLTESMLGRGTGSILFKKVGAVTTAYYRWTINKKAGLLSIGQYRSTPNAPGLTLAEIREKARDLVAILLEHGNPKAYLEKNAAQEEAQRVVDAKISDDASRVGTFQDLLDNYCDDLLARGRVKAKQVAGMFKLHVSTPFPEIVAKPARDITVYDITTILKHVLAGKPKNRGKNHTTPAPASNMRSTTDTLHGYLSTAFEKARSSITSLERKVEDSKNFDITTNPVSGVGGLEDVYKGDTESLEQAELAELLIYLDTLPDRQRAIALAPIYFGGQRLKMLAALKWERVSDDGITLIDIKGKGKPRLYFLPFTPRITEIIKPLLDLRLSAEGPFALTHNLIRADAFSKLFSEAGTRLSEAGGSDEAASKTRYFTWKNIRVSAETMLAGIGISRETRAHILSHGRSSVQNKFYDRNSYLVEKTEALTKWGDFLDNIRQKKYRPDLKIQSLNELRGDDYK</sequence>
<dbReference type="EMBL" id="CP070506">
    <property type="protein sequence ID" value="QSB38417.1"/>
    <property type="molecule type" value="Genomic_DNA"/>
</dbReference>
<evidence type="ECO:0000256" key="2">
    <source>
        <dbReference type="ARBA" id="ARBA00022908"/>
    </source>
</evidence>
<comment type="similarity">
    <text evidence="1">Belongs to the 'phage' integrase family.</text>
</comment>
<dbReference type="InterPro" id="IPR038488">
    <property type="entry name" value="Integrase_DNA-bd_sf"/>
</dbReference>
<dbReference type="Gene3D" id="3.30.160.390">
    <property type="entry name" value="Integrase, DNA-binding domain"/>
    <property type="match status" value="1"/>
</dbReference>
<dbReference type="SUPFAM" id="SSF56349">
    <property type="entry name" value="DNA breaking-rejoining enzymes"/>
    <property type="match status" value="1"/>
</dbReference>
<dbReference type="PANTHER" id="PTHR30629:SF2">
    <property type="entry name" value="PROPHAGE INTEGRASE INTS-RELATED"/>
    <property type="match status" value="1"/>
</dbReference>
<keyword evidence="4" id="KW-0233">DNA recombination</keyword>
<feature type="region of interest" description="Disordered" evidence="5">
    <location>
        <begin position="1"/>
        <end position="23"/>
    </location>
</feature>
<reference evidence="6 7" key="1">
    <citation type="submission" date="2021-02" db="EMBL/GenBank/DDBJ databases">
        <title>Genomic and phenotypic characterization of Pseudomonas hygromyciniae, a novel bacterial species discovered from a commercially purchased antibiotic vial.</title>
        <authorList>
            <person name="Turner T.L."/>
            <person name="Mitra S.D."/>
            <person name="Kochan T.J."/>
            <person name="Pincus N.B."/>
            <person name="Lebrun-Corbin M."/>
            <person name="Cheung B."/>
            <person name="Gatesy S.W."/>
            <person name="Afzal T."/>
            <person name="Ozer E.A."/>
            <person name="Hauser A.R."/>
        </authorList>
    </citation>
    <scope>NUCLEOTIDE SEQUENCE [LARGE SCALE GENOMIC DNA]</scope>
    <source>
        <strain evidence="6 7">SDM007</strain>
    </source>
</reference>
<dbReference type="PANTHER" id="PTHR30629">
    <property type="entry name" value="PROPHAGE INTEGRASE"/>
    <property type="match status" value="1"/>
</dbReference>
<evidence type="ECO:0000256" key="4">
    <source>
        <dbReference type="ARBA" id="ARBA00023172"/>
    </source>
</evidence>
<keyword evidence="3" id="KW-0238">DNA-binding</keyword>
<dbReference type="Gene3D" id="1.10.443.10">
    <property type="entry name" value="Intergrase catalytic core"/>
    <property type="match status" value="1"/>
</dbReference>
<feature type="compositionally biased region" description="Basic and acidic residues" evidence="5">
    <location>
        <begin position="1"/>
        <end position="17"/>
    </location>
</feature>
<proteinExistence type="inferred from homology"/>
<dbReference type="InterPro" id="IPR010998">
    <property type="entry name" value="Integrase_recombinase_N"/>
</dbReference>
<dbReference type="Proteomes" id="UP000663249">
    <property type="component" value="Chromosome"/>
</dbReference>
<organism evidence="6 7">
    <name type="scientific">Pseudomonas hygromyciniae</name>
    <dbReference type="NCBI Taxonomy" id="2812000"/>
    <lineage>
        <taxon>Bacteria</taxon>
        <taxon>Pseudomonadati</taxon>
        <taxon>Pseudomonadota</taxon>
        <taxon>Gammaproteobacteria</taxon>
        <taxon>Pseudomonadales</taxon>
        <taxon>Pseudomonadaceae</taxon>
        <taxon>Pseudomonas</taxon>
    </lineage>
</organism>
<evidence type="ECO:0000313" key="7">
    <source>
        <dbReference type="Proteomes" id="UP000663249"/>
    </source>
</evidence>
<feature type="compositionally biased region" description="Polar residues" evidence="5">
    <location>
        <begin position="196"/>
        <end position="208"/>
    </location>
</feature>
<protein>
    <submittedName>
        <fullName evidence="6">Integrase</fullName>
    </submittedName>
</protein>
<dbReference type="InterPro" id="IPR013762">
    <property type="entry name" value="Integrase-like_cat_sf"/>
</dbReference>
<evidence type="ECO:0000313" key="6">
    <source>
        <dbReference type="EMBL" id="QSB38417.1"/>
    </source>
</evidence>
<evidence type="ECO:0000256" key="3">
    <source>
        <dbReference type="ARBA" id="ARBA00023125"/>
    </source>
</evidence>
<dbReference type="Gene3D" id="1.10.150.130">
    <property type="match status" value="1"/>
</dbReference>